<name>A0A7X5YIC9_9CAUL</name>
<organism evidence="1 2">
    <name type="scientific">Brevundimonas alba</name>
    <dbReference type="NCBI Taxonomy" id="74314"/>
    <lineage>
        <taxon>Bacteria</taxon>
        <taxon>Pseudomonadati</taxon>
        <taxon>Pseudomonadota</taxon>
        <taxon>Alphaproteobacteria</taxon>
        <taxon>Caulobacterales</taxon>
        <taxon>Caulobacteraceae</taxon>
        <taxon>Brevundimonas</taxon>
    </lineage>
</organism>
<reference evidence="1 2" key="1">
    <citation type="submission" date="2020-03" db="EMBL/GenBank/DDBJ databases">
        <title>Genomic Encyclopedia of Type Strains, Phase IV (KMG-IV): sequencing the most valuable type-strain genomes for metagenomic binning, comparative biology and taxonomic classification.</title>
        <authorList>
            <person name="Goeker M."/>
        </authorList>
    </citation>
    <scope>NUCLEOTIDE SEQUENCE [LARGE SCALE GENOMIC DNA]</scope>
    <source>
        <strain evidence="1 2">DSM 4736</strain>
    </source>
</reference>
<dbReference type="EMBL" id="JAATJM010000001">
    <property type="protein sequence ID" value="NJC40515.1"/>
    <property type="molecule type" value="Genomic_DNA"/>
</dbReference>
<dbReference type="AlphaFoldDB" id="A0A7X5YIC9"/>
<dbReference type="Proteomes" id="UP000587415">
    <property type="component" value="Unassembled WGS sequence"/>
</dbReference>
<evidence type="ECO:0000313" key="1">
    <source>
        <dbReference type="EMBL" id="NJC40515.1"/>
    </source>
</evidence>
<keyword evidence="2" id="KW-1185">Reference proteome</keyword>
<accession>A0A7X5YIC9</accession>
<proteinExistence type="predicted"/>
<dbReference type="InterPro" id="IPR038360">
    <property type="entry name" value="DUF4844_sf"/>
</dbReference>
<sequence>MGADTPEDVAPLNADVNELIDQVLAQPAGSLSEAELLPLIQSAVQQVDEFATEDRERAHRYFREVWTMVGFRGDPLRKIDGL</sequence>
<evidence type="ECO:0000313" key="2">
    <source>
        <dbReference type="Proteomes" id="UP000587415"/>
    </source>
</evidence>
<gene>
    <name evidence="1" type="ORF">GGQ87_000773</name>
</gene>
<dbReference type="Gene3D" id="1.20.1480.40">
    <property type="entry name" value="Uncharacterised protein PF16133, DUF4844"/>
    <property type="match status" value="1"/>
</dbReference>
<protein>
    <submittedName>
        <fullName evidence="1">Uncharacterized protein</fullName>
    </submittedName>
</protein>
<comment type="caution">
    <text evidence="1">The sequence shown here is derived from an EMBL/GenBank/DDBJ whole genome shotgun (WGS) entry which is preliminary data.</text>
</comment>